<feature type="binding site" evidence="8">
    <location>
        <begin position="149"/>
        <end position="151"/>
    </location>
    <ligand>
        <name>ATP</name>
        <dbReference type="ChEBI" id="CHEBI:30616"/>
    </ligand>
</feature>
<reference evidence="10 11" key="1">
    <citation type="submission" date="2018-08" db="EMBL/GenBank/DDBJ databases">
        <title>The multiple taxonomic identification of Sphingomonas gilva.</title>
        <authorList>
            <person name="Zhu D."/>
            <person name="Zheng S."/>
        </authorList>
    </citation>
    <scope>NUCLEOTIDE SEQUENCE [LARGE SCALE GENOMIC DNA]</scope>
    <source>
        <strain evidence="10 11">ZDH117</strain>
    </source>
</reference>
<dbReference type="NCBIfam" id="TIGR00233">
    <property type="entry name" value="trpS"/>
    <property type="match status" value="1"/>
</dbReference>
<evidence type="ECO:0000256" key="7">
    <source>
        <dbReference type="ARBA" id="ARBA00049929"/>
    </source>
</evidence>
<comment type="caution">
    <text evidence="10">The sequence shown here is derived from an EMBL/GenBank/DDBJ whole genome shotgun (WGS) entry which is preliminary data.</text>
</comment>
<dbReference type="RefSeq" id="WP_118863926.1">
    <property type="nucleotide sequence ID" value="NZ_QWLV01000003.1"/>
</dbReference>
<evidence type="ECO:0000256" key="1">
    <source>
        <dbReference type="ARBA" id="ARBA00005594"/>
    </source>
</evidence>
<dbReference type="EMBL" id="QWLV01000003">
    <property type="protein sequence ID" value="RHW17660.1"/>
    <property type="molecule type" value="Genomic_DNA"/>
</dbReference>
<dbReference type="InterPro" id="IPR014729">
    <property type="entry name" value="Rossmann-like_a/b/a_fold"/>
</dbReference>
<evidence type="ECO:0000256" key="4">
    <source>
        <dbReference type="ARBA" id="ARBA00022840"/>
    </source>
</evidence>
<dbReference type="InterPro" id="IPR002306">
    <property type="entry name" value="Trp-tRNA-ligase"/>
</dbReference>
<dbReference type="HAMAP" id="MF_00140_B">
    <property type="entry name" value="Trp_tRNA_synth_B"/>
    <property type="match status" value="1"/>
</dbReference>
<evidence type="ECO:0000313" key="10">
    <source>
        <dbReference type="EMBL" id="RHW17660.1"/>
    </source>
</evidence>
<keyword evidence="2 8" id="KW-0436">Ligase</keyword>
<keyword evidence="6 8" id="KW-0030">Aminoacyl-tRNA synthetase</keyword>
<evidence type="ECO:0000256" key="9">
    <source>
        <dbReference type="RuleBase" id="RU363036"/>
    </source>
</evidence>
<feature type="short sequence motif" description="'HIGH' region" evidence="8">
    <location>
        <begin position="13"/>
        <end position="21"/>
    </location>
</feature>
<dbReference type="PROSITE" id="PS00178">
    <property type="entry name" value="AA_TRNA_LIGASE_I"/>
    <property type="match status" value="1"/>
</dbReference>
<keyword evidence="4 8" id="KW-0067">ATP-binding</keyword>
<dbReference type="PANTHER" id="PTHR43766:SF1">
    <property type="entry name" value="TRYPTOPHAN--TRNA LIGASE, MITOCHONDRIAL"/>
    <property type="match status" value="1"/>
</dbReference>
<feature type="binding site" evidence="8">
    <location>
        <position position="137"/>
    </location>
    <ligand>
        <name>L-tryptophan</name>
        <dbReference type="ChEBI" id="CHEBI:57912"/>
    </ligand>
</feature>
<evidence type="ECO:0000256" key="2">
    <source>
        <dbReference type="ARBA" id="ARBA00022598"/>
    </source>
</evidence>
<comment type="similarity">
    <text evidence="1 8 9">Belongs to the class-I aminoacyl-tRNA synthetase family.</text>
</comment>
<dbReference type="Pfam" id="PF00579">
    <property type="entry name" value="tRNA-synt_1b"/>
    <property type="match status" value="1"/>
</dbReference>
<evidence type="ECO:0000313" key="11">
    <source>
        <dbReference type="Proteomes" id="UP000266693"/>
    </source>
</evidence>
<evidence type="ECO:0000256" key="6">
    <source>
        <dbReference type="ARBA" id="ARBA00023146"/>
    </source>
</evidence>
<dbReference type="Gene3D" id="1.10.240.10">
    <property type="entry name" value="Tyrosyl-Transfer RNA Synthetase"/>
    <property type="match status" value="1"/>
</dbReference>
<evidence type="ECO:0000256" key="3">
    <source>
        <dbReference type="ARBA" id="ARBA00022741"/>
    </source>
</evidence>
<dbReference type="PANTHER" id="PTHR43766">
    <property type="entry name" value="TRYPTOPHAN--TRNA LIGASE, MITOCHONDRIAL"/>
    <property type="match status" value="1"/>
</dbReference>
<dbReference type="InterPro" id="IPR050203">
    <property type="entry name" value="Trp-tRNA_synthetase"/>
</dbReference>
<name>A0A396RMN0_9SPHN</name>
<comment type="function">
    <text evidence="8">Catalyzes the attachment of tryptophan to tRNA(Trp).</text>
</comment>
<evidence type="ECO:0000256" key="8">
    <source>
        <dbReference type="HAMAP-Rule" id="MF_00140"/>
    </source>
</evidence>
<gene>
    <name evidence="8 10" type="primary">trpS</name>
    <name evidence="10" type="ORF">D1610_09465</name>
</gene>
<dbReference type="EC" id="6.1.1.2" evidence="8"/>
<organism evidence="10 11">
    <name type="scientific">Sphingomonas gilva</name>
    <dbReference type="NCBI Taxonomy" id="2305907"/>
    <lineage>
        <taxon>Bacteria</taxon>
        <taxon>Pseudomonadati</taxon>
        <taxon>Pseudomonadota</taxon>
        <taxon>Alphaproteobacteria</taxon>
        <taxon>Sphingomonadales</taxon>
        <taxon>Sphingomonadaceae</taxon>
        <taxon>Sphingomonas</taxon>
    </lineage>
</organism>
<sequence length="331" mass="35756">MTNQKTVFSGVQPTGNLTIGNYIGALSLWVAEQDKHDNIFCIVDLHALTIPEAITAAGLREKTLDVAALYMACGIDSDRSLIFVQSQVRQHSELAWILNCVTPMGWMNRMTQFKSKSENVETIGVGLYDYPVLMAADILVYNADLVPVGDDQRQHLEIAQDIAQRFGNLFGYQFTRPEMLARKEGARIMGLDDPTAKMSKSSSARGHAVGILDEPAAIMKAFKSAKTDSGSGVDLSQPLSPGVVNLMAIYGAFTGKTRAECEAEFDGAGYGKLKTTVADAVIAGLTPVRERFHAIRGDEAGLRRILDRSAEAAAARAEATMVEVRQAVGIG</sequence>
<dbReference type="CDD" id="cd00806">
    <property type="entry name" value="TrpRS_core"/>
    <property type="match status" value="1"/>
</dbReference>
<dbReference type="InterPro" id="IPR001412">
    <property type="entry name" value="aa-tRNA-synth_I_CS"/>
</dbReference>
<dbReference type="OrthoDB" id="9801042at2"/>
<dbReference type="GO" id="GO:0005829">
    <property type="term" value="C:cytosol"/>
    <property type="evidence" value="ECO:0007669"/>
    <property type="project" value="TreeGrafter"/>
</dbReference>
<keyword evidence="11" id="KW-1185">Reference proteome</keyword>
<dbReference type="GO" id="GO:0005524">
    <property type="term" value="F:ATP binding"/>
    <property type="evidence" value="ECO:0007669"/>
    <property type="project" value="UniProtKB-UniRule"/>
</dbReference>
<comment type="catalytic activity">
    <reaction evidence="7 8">
        <text>tRNA(Trp) + L-tryptophan + ATP = L-tryptophyl-tRNA(Trp) + AMP + diphosphate + H(+)</text>
        <dbReference type="Rhea" id="RHEA:24080"/>
        <dbReference type="Rhea" id="RHEA-COMP:9671"/>
        <dbReference type="Rhea" id="RHEA-COMP:9705"/>
        <dbReference type="ChEBI" id="CHEBI:15378"/>
        <dbReference type="ChEBI" id="CHEBI:30616"/>
        <dbReference type="ChEBI" id="CHEBI:33019"/>
        <dbReference type="ChEBI" id="CHEBI:57912"/>
        <dbReference type="ChEBI" id="CHEBI:78442"/>
        <dbReference type="ChEBI" id="CHEBI:78535"/>
        <dbReference type="ChEBI" id="CHEBI:456215"/>
        <dbReference type="EC" id="6.1.1.2"/>
    </reaction>
</comment>
<proteinExistence type="inferred from homology"/>
<dbReference type="AlphaFoldDB" id="A0A396RMN0"/>
<dbReference type="PRINTS" id="PR01039">
    <property type="entry name" value="TRNASYNTHTRP"/>
</dbReference>
<keyword evidence="8" id="KW-0963">Cytoplasm</keyword>
<dbReference type="InterPro" id="IPR024109">
    <property type="entry name" value="Trp-tRNA-ligase_bac-type"/>
</dbReference>
<dbReference type="GO" id="GO:0004830">
    <property type="term" value="F:tryptophan-tRNA ligase activity"/>
    <property type="evidence" value="ECO:0007669"/>
    <property type="project" value="UniProtKB-UniRule"/>
</dbReference>
<dbReference type="Proteomes" id="UP000266693">
    <property type="component" value="Unassembled WGS sequence"/>
</dbReference>
<keyword evidence="5 8" id="KW-0648">Protein biosynthesis</keyword>
<comment type="subcellular location">
    <subcellularLocation>
        <location evidence="8">Cytoplasm</location>
    </subcellularLocation>
</comment>
<dbReference type="GO" id="GO:0006436">
    <property type="term" value="P:tryptophanyl-tRNA aminoacylation"/>
    <property type="evidence" value="ECO:0007669"/>
    <property type="project" value="UniProtKB-UniRule"/>
</dbReference>
<feature type="binding site" evidence="8">
    <location>
        <begin position="12"/>
        <end position="14"/>
    </location>
    <ligand>
        <name>ATP</name>
        <dbReference type="ChEBI" id="CHEBI:30616"/>
    </ligand>
</feature>
<feature type="binding site" evidence="8">
    <location>
        <begin position="197"/>
        <end position="201"/>
    </location>
    <ligand>
        <name>ATP</name>
        <dbReference type="ChEBI" id="CHEBI:30616"/>
    </ligand>
</feature>
<feature type="binding site" evidence="8">
    <location>
        <position position="188"/>
    </location>
    <ligand>
        <name>ATP</name>
        <dbReference type="ChEBI" id="CHEBI:30616"/>
    </ligand>
</feature>
<evidence type="ECO:0000256" key="5">
    <source>
        <dbReference type="ARBA" id="ARBA00022917"/>
    </source>
</evidence>
<accession>A0A396RMN0</accession>
<protein>
    <recommendedName>
        <fullName evidence="8">Tryptophan--tRNA ligase</fullName>
        <ecNumber evidence="8">6.1.1.2</ecNumber>
    </recommendedName>
    <alternativeName>
        <fullName evidence="8">Tryptophanyl-tRNA synthetase</fullName>
        <shortName evidence="8">TrpRS</shortName>
    </alternativeName>
</protein>
<dbReference type="SUPFAM" id="SSF52374">
    <property type="entry name" value="Nucleotidylyl transferase"/>
    <property type="match status" value="1"/>
</dbReference>
<feature type="short sequence motif" description="'KMSKS' region" evidence="8">
    <location>
        <begin position="197"/>
        <end position="201"/>
    </location>
</feature>
<comment type="subunit">
    <text evidence="8">Homodimer.</text>
</comment>
<feature type="binding site" evidence="8">
    <location>
        <begin position="20"/>
        <end position="21"/>
    </location>
    <ligand>
        <name>ATP</name>
        <dbReference type="ChEBI" id="CHEBI:30616"/>
    </ligand>
</feature>
<keyword evidence="3 8" id="KW-0547">Nucleotide-binding</keyword>
<dbReference type="InterPro" id="IPR002305">
    <property type="entry name" value="aa-tRNA-synth_Ic"/>
</dbReference>
<dbReference type="Gene3D" id="3.40.50.620">
    <property type="entry name" value="HUPs"/>
    <property type="match status" value="1"/>
</dbReference>